<feature type="transmembrane region" description="Helical" evidence="1">
    <location>
        <begin position="6"/>
        <end position="30"/>
    </location>
</feature>
<dbReference type="AlphaFoldDB" id="A0A418WKJ6"/>
<evidence type="ECO:0000313" key="3">
    <source>
        <dbReference type="Proteomes" id="UP000286100"/>
    </source>
</evidence>
<dbReference type="EMBL" id="QYUM01000003">
    <property type="protein sequence ID" value="RJF90538.1"/>
    <property type="molecule type" value="Genomic_DNA"/>
</dbReference>
<dbReference type="Proteomes" id="UP000286100">
    <property type="component" value="Unassembled WGS sequence"/>
</dbReference>
<dbReference type="OrthoDB" id="428263at2"/>
<organism evidence="2 3">
    <name type="scientific">Sphingomonas cavernae</name>
    <dbReference type="NCBI Taxonomy" id="2320861"/>
    <lineage>
        <taxon>Bacteria</taxon>
        <taxon>Pseudomonadati</taxon>
        <taxon>Pseudomonadota</taxon>
        <taxon>Alphaproteobacteria</taxon>
        <taxon>Sphingomonadales</taxon>
        <taxon>Sphingomonadaceae</taxon>
        <taxon>Sphingomonas</taxon>
    </lineage>
</organism>
<keyword evidence="1" id="KW-1133">Transmembrane helix</keyword>
<gene>
    <name evidence="2" type="ORF">D3876_09925</name>
</gene>
<keyword evidence="1" id="KW-0472">Membrane</keyword>
<protein>
    <submittedName>
        <fullName evidence="2">DUF1772 domain-containing protein</fullName>
    </submittedName>
</protein>
<accession>A0A418WKJ6</accession>
<evidence type="ECO:0000256" key="1">
    <source>
        <dbReference type="SAM" id="Phobius"/>
    </source>
</evidence>
<reference evidence="2 3" key="1">
    <citation type="submission" date="2018-09" db="EMBL/GenBank/DDBJ databases">
        <authorList>
            <person name="Zhu H."/>
        </authorList>
    </citation>
    <scope>NUCLEOTIDE SEQUENCE [LARGE SCALE GENOMIC DNA]</scope>
    <source>
        <strain evidence="2 3">K2R01-6</strain>
    </source>
</reference>
<sequence>MNWLSIAQLVAALGCALIAGTFFAFSTFVMQSLASRPPVEGMAAMQAINQIILRSAFLSVFLGTALLCAALAVYALIARDAHATRIVAASFFYVVGTLGVTMWANVPRNNALDRADPVARESVGLWQRYVREWTLWNHVRTIAATISTALFIGWP</sequence>
<feature type="transmembrane region" description="Helical" evidence="1">
    <location>
        <begin position="51"/>
        <end position="77"/>
    </location>
</feature>
<keyword evidence="3" id="KW-1185">Reference proteome</keyword>
<feature type="transmembrane region" description="Helical" evidence="1">
    <location>
        <begin position="83"/>
        <end position="104"/>
    </location>
</feature>
<proteinExistence type="predicted"/>
<comment type="caution">
    <text evidence="2">The sequence shown here is derived from an EMBL/GenBank/DDBJ whole genome shotgun (WGS) entry which is preliminary data.</text>
</comment>
<evidence type="ECO:0000313" key="2">
    <source>
        <dbReference type="EMBL" id="RJF90538.1"/>
    </source>
</evidence>
<keyword evidence="1" id="KW-0812">Transmembrane</keyword>
<dbReference type="RefSeq" id="WP_119761824.1">
    <property type="nucleotide sequence ID" value="NZ_QYUM01000003.1"/>
</dbReference>
<dbReference type="InterPro" id="IPR013901">
    <property type="entry name" value="Anthrone_oxy"/>
</dbReference>
<name>A0A418WKJ6_9SPHN</name>
<dbReference type="Pfam" id="PF08592">
    <property type="entry name" value="Anthrone_oxy"/>
    <property type="match status" value="1"/>
</dbReference>